<dbReference type="PANTHER" id="PTHR19290">
    <property type="entry name" value="BASIC HELIX-LOOP-HELIX PROTEIN NEUROGENIN-RELATED"/>
    <property type="match status" value="1"/>
</dbReference>
<dbReference type="SUPFAM" id="SSF47459">
    <property type="entry name" value="HLH, helix-loop-helix DNA-binding domain"/>
    <property type="match status" value="1"/>
</dbReference>
<dbReference type="KEGG" id="btab:109031730"/>
<dbReference type="GO" id="GO:0005634">
    <property type="term" value="C:nucleus"/>
    <property type="evidence" value="ECO:0007669"/>
    <property type="project" value="TreeGrafter"/>
</dbReference>
<feature type="compositionally biased region" description="Acidic residues" evidence="1">
    <location>
        <begin position="22"/>
        <end position="34"/>
    </location>
</feature>
<dbReference type="Gene3D" id="4.10.280.10">
    <property type="entry name" value="Helix-loop-helix DNA-binding domain"/>
    <property type="match status" value="1"/>
</dbReference>
<dbReference type="AlphaFoldDB" id="A0A9P0G585"/>
<reference evidence="3" key="1">
    <citation type="submission" date="2021-12" db="EMBL/GenBank/DDBJ databases">
        <authorList>
            <person name="King R."/>
        </authorList>
    </citation>
    <scope>NUCLEOTIDE SEQUENCE</scope>
</reference>
<feature type="compositionally biased region" description="Acidic residues" evidence="1">
    <location>
        <begin position="175"/>
        <end position="185"/>
    </location>
</feature>
<dbReference type="Pfam" id="PF00010">
    <property type="entry name" value="HLH"/>
    <property type="match status" value="1"/>
</dbReference>
<accession>A0A9P0G585</accession>
<feature type="compositionally biased region" description="Basic and acidic residues" evidence="1">
    <location>
        <begin position="37"/>
        <end position="47"/>
    </location>
</feature>
<name>A0A9P0G585_BEMTA</name>
<feature type="domain" description="BHLH" evidence="2">
    <location>
        <begin position="100"/>
        <end position="152"/>
    </location>
</feature>
<gene>
    <name evidence="3" type="ORF">BEMITA_LOCUS8393</name>
</gene>
<dbReference type="InterPro" id="IPR011598">
    <property type="entry name" value="bHLH_dom"/>
</dbReference>
<dbReference type="PROSITE" id="PS50888">
    <property type="entry name" value="BHLH"/>
    <property type="match status" value="1"/>
</dbReference>
<dbReference type="GO" id="GO:0070888">
    <property type="term" value="F:E-box binding"/>
    <property type="evidence" value="ECO:0007669"/>
    <property type="project" value="TreeGrafter"/>
</dbReference>
<protein>
    <recommendedName>
        <fullName evidence="2">BHLH domain-containing protein</fullName>
    </recommendedName>
</protein>
<dbReference type="EMBL" id="OU963865">
    <property type="protein sequence ID" value="CAH0771679.1"/>
    <property type="molecule type" value="Genomic_DNA"/>
</dbReference>
<dbReference type="GO" id="GO:0045944">
    <property type="term" value="P:positive regulation of transcription by RNA polymerase II"/>
    <property type="evidence" value="ECO:0007669"/>
    <property type="project" value="TreeGrafter"/>
</dbReference>
<dbReference type="OrthoDB" id="10039134at2759"/>
<dbReference type="InterPro" id="IPR050359">
    <property type="entry name" value="bHLH_transcription_factors"/>
</dbReference>
<evidence type="ECO:0000256" key="1">
    <source>
        <dbReference type="SAM" id="MobiDB-lite"/>
    </source>
</evidence>
<dbReference type="InterPro" id="IPR036638">
    <property type="entry name" value="HLH_DNA-bd_sf"/>
</dbReference>
<dbReference type="GO" id="GO:0000981">
    <property type="term" value="F:DNA-binding transcription factor activity, RNA polymerase II-specific"/>
    <property type="evidence" value="ECO:0007669"/>
    <property type="project" value="TreeGrafter"/>
</dbReference>
<feature type="compositionally biased region" description="Basic and acidic residues" evidence="1">
    <location>
        <begin position="194"/>
        <end position="205"/>
    </location>
</feature>
<keyword evidence="4" id="KW-1185">Reference proteome</keyword>
<feature type="compositionally biased region" description="Low complexity" evidence="1">
    <location>
        <begin position="50"/>
        <end position="66"/>
    </location>
</feature>
<dbReference type="Proteomes" id="UP001152759">
    <property type="component" value="Chromosome 4"/>
</dbReference>
<dbReference type="PANTHER" id="PTHR19290:SF167">
    <property type="entry name" value="PROTEIN DIMMED"/>
    <property type="match status" value="1"/>
</dbReference>
<evidence type="ECO:0000313" key="3">
    <source>
        <dbReference type="EMBL" id="CAH0771679.1"/>
    </source>
</evidence>
<evidence type="ECO:0000259" key="2">
    <source>
        <dbReference type="PROSITE" id="PS50888"/>
    </source>
</evidence>
<feature type="region of interest" description="Disordered" evidence="1">
    <location>
        <begin position="175"/>
        <end position="205"/>
    </location>
</feature>
<dbReference type="GO" id="GO:0046983">
    <property type="term" value="F:protein dimerization activity"/>
    <property type="evidence" value="ECO:0007669"/>
    <property type="project" value="InterPro"/>
</dbReference>
<dbReference type="SMART" id="SM00353">
    <property type="entry name" value="HLH"/>
    <property type="match status" value="1"/>
</dbReference>
<dbReference type="GO" id="GO:0061564">
    <property type="term" value="P:axon development"/>
    <property type="evidence" value="ECO:0007669"/>
    <property type="project" value="TreeGrafter"/>
</dbReference>
<proteinExistence type="predicted"/>
<dbReference type="GO" id="GO:0007423">
    <property type="term" value="P:sensory organ development"/>
    <property type="evidence" value="ECO:0007669"/>
    <property type="project" value="TreeGrafter"/>
</dbReference>
<organism evidence="3 4">
    <name type="scientific">Bemisia tabaci</name>
    <name type="common">Sweetpotato whitefly</name>
    <name type="synonym">Aleurodes tabaci</name>
    <dbReference type="NCBI Taxonomy" id="7038"/>
    <lineage>
        <taxon>Eukaryota</taxon>
        <taxon>Metazoa</taxon>
        <taxon>Ecdysozoa</taxon>
        <taxon>Arthropoda</taxon>
        <taxon>Hexapoda</taxon>
        <taxon>Insecta</taxon>
        <taxon>Pterygota</taxon>
        <taxon>Neoptera</taxon>
        <taxon>Paraneoptera</taxon>
        <taxon>Hemiptera</taxon>
        <taxon>Sternorrhyncha</taxon>
        <taxon>Aleyrodoidea</taxon>
        <taxon>Aleyrodidae</taxon>
        <taxon>Aleyrodinae</taxon>
        <taxon>Bemisia</taxon>
    </lineage>
</organism>
<feature type="region of interest" description="Disordered" evidence="1">
    <location>
        <begin position="1"/>
        <end position="99"/>
    </location>
</feature>
<dbReference type="CDD" id="cd19712">
    <property type="entry name" value="bHLH_TS_dimmed_like"/>
    <property type="match status" value="1"/>
</dbReference>
<sequence>MHASEFLKNGRTIKREPSDIWREEDEDCDVEITSDDSSGKSKNKENMQESTDSSSSDDPSSSNSRFSRTKRKTLENSLSNYSLHPNRRRKTSLSAKERNLRRLESNERERMRMHSLNDAFEQLREVIPHVKMQRKLSKIETLTLAKNYIMALTNVICEMRGEEKPYTFVDAECSEEDDTDVEDAEVNNNSSFQEDMHPDAVVDMK</sequence>
<evidence type="ECO:0000313" key="4">
    <source>
        <dbReference type="Proteomes" id="UP001152759"/>
    </source>
</evidence>